<sequence length="116" mass="12771">MEAERIEWREKISDLEGLHVRFLWIGVSLRILCYAFTALAIFGGIGIAGLAGYEVWMHLVSAEASVQRFVYWTPACGLGVLLAVALDSYVVDPCLAHAYAIGDEAYHLRKNGPGDD</sequence>
<comment type="caution">
    <text evidence="2">The sequence shown here is derived from an EMBL/GenBank/DDBJ whole genome shotgun (WGS) entry which is preliminary data.</text>
</comment>
<keyword evidence="1" id="KW-0812">Transmembrane</keyword>
<protein>
    <recommendedName>
        <fullName evidence="4">Transmembrane protein</fullName>
    </recommendedName>
</protein>
<feature type="transmembrane region" description="Helical" evidence="1">
    <location>
        <begin position="71"/>
        <end position="91"/>
    </location>
</feature>
<feature type="transmembrane region" description="Helical" evidence="1">
    <location>
        <begin position="31"/>
        <end position="51"/>
    </location>
</feature>
<dbReference type="EMBL" id="JAEHTE010000001">
    <property type="protein sequence ID" value="MBI6882750.1"/>
    <property type="molecule type" value="Genomic_DNA"/>
</dbReference>
<reference evidence="2" key="1">
    <citation type="submission" date="2020-12" db="EMBL/GenBank/DDBJ databases">
        <title>Enhanced detection system for hospital associated transmission using whole genome sequencing surveillance.</title>
        <authorList>
            <person name="Harrison L.H."/>
            <person name="Van Tyne D."/>
            <person name="Marsh J.W."/>
            <person name="Griffith M.P."/>
            <person name="Snyder D.J."/>
            <person name="Cooper V.S."/>
            <person name="Mustapha M."/>
        </authorList>
    </citation>
    <scope>NUCLEOTIDE SEQUENCE</scope>
    <source>
        <strain evidence="2">PSB00042</strain>
    </source>
</reference>
<organism evidence="2 3">
    <name type="scientific">Pseudomonas putida</name>
    <name type="common">Arthrobacter siderocapsulatus</name>
    <dbReference type="NCBI Taxonomy" id="303"/>
    <lineage>
        <taxon>Bacteria</taxon>
        <taxon>Pseudomonadati</taxon>
        <taxon>Pseudomonadota</taxon>
        <taxon>Gammaproteobacteria</taxon>
        <taxon>Pseudomonadales</taxon>
        <taxon>Pseudomonadaceae</taxon>
        <taxon>Pseudomonas</taxon>
    </lineage>
</organism>
<evidence type="ECO:0008006" key="4">
    <source>
        <dbReference type="Google" id="ProtNLM"/>
    </source>
</evidence>
<gene>
    <name evidence="2" type="ORF">JEU22_02395</name>
</gene>
<evidence type="ECO:0000256" key="1">
    <source>
        <dbReference type="SAM" id="Phobius"/>
    </source>
</evidence>
<dbReference type="Proteomes" id="UP000637061">
    <property type="component" value="Unassembled WGS sequence"/>
</dbReference>
<dbReference type="RefSeq" id="WP_198746358.1">
    <property type="nucleotide sequence ID" value="NZ_JAEHTE010000001.1"/>
</dbReference>
<evidence type="ECO:0000313" key="2">
    <source>
        <dbReference type="EMBL" id="MBI6882750.1"/>
    </source>
</evidence>
<proteinExistence type="predicted"/>
<evidence type="ECO:0000313" key="3">
    <source>
        <dbReference type="Proteomes" id="UP000637061"/>
    </source>
</evidence>
<keyword evidence="1" id="KW-0472">Membrane</keyword>
<keyword evidence="1" id="KW-1133">Transmembrane helix</keyword>
<name>A0A8I1EAB1_PSEPU</name>
<dbReference type="AlphaFoldDB" id="A0A8I1EAB1"/>
<accession>A0A8I1EAB1</accession>